<dbReference type="InterPro" id="IPR000439">
    <property type="entry name" value="Ribosomal_eL15"/>
</dbReference>
<reference evidence="5" key="2">
    <citation type="journal article" date="2014" name="ISME J.">
        <title>Microbial stratification in low pH oxic and suboxic macroscopic growths along an acid mine drainage.</title>
        <authorList>
            <person name="Mendez-Garcia C."/>
            <person name="Mesa V."/>
            <person name="Sprenger R.R."/>
            <person name="Richter M."/>
            <person name="Diez M.S."/>
            <person name="Solano J."/>
            <person name="Bargiela R."/>
            <person name="Golyshina O.V."/>
            <person name="Manteca A."/>
            <person name="Ramos J.L."/>
            <person name="Gallego J.R."/>
            <person name="Llorente I."/>
            <person name="Martins Dos Santos V.A."/>
            <person name="Jensen O.N."/>
            <person name="Pelaez A.I."/>
            <person name="Sanchez J."/>
            <person name="Ferrer M."/>
        </authorList>
    </citation>
    <scope>NUCLEOTIDE SEQUENCE</scope>
</reference>
<evidence type="ECO:0000256" key="1">
    <source>
        <dbReference type="ARBA" id="ARBA00006857"/>
    </source>
</evidence>
<dbReference type="InterPro" id="IPR012678">
    <property type="entry name" value="Ribosomal_uL23/eL15/eS24_sf"/>
</dbReference>
<proteinExistence type="inferred from homology"/>
<dbReference type="Gene3D" id="3.40.1120.10">
    <property type="entry name" value="Ribosomal protein l15e"/>
    <property type="match status" value="1"/>
</dbReference>
<dbReference type="GO" id="GO:0003723">
    <property type="term" value="F:RNA binding"/>
    <property type="evidence" value="ECO:0007669"/>
    <property type="project" value="TreeGrafter"/>
</dbReference>
<accession>T0YYN5</accession>
<evidence type="ECO:0000313" key="5">
    <source>
        <dbReference type="EMBL" id="EQD40761.1"/>
    </source>
</evidence>
<feature type="compositionally biased region" description="Polar residues" evidence="4">
    <location>
        <begin position="1"/>
        <end position="12"/>
    </location>
</feature>
<comment type="caution">
    <text evidence="5">The sequence shown here is derived from an EMBL/GenBank/DDBJ whole genome shotgun (WGS) entry which is preliminary data.</text>
</comment>
<dbReference type="GO" id="GO:0002181">
    <property type="term" value="P:cytoplasmic translation"/>
    <property type="evidence" value="ECO:0007669"/>
    <property type="project" value="TreeGrafter"/>
</dbReference>
<evidence type="ECO:0000256" key="4">
    <source>
        <dbReference type="SAM" id="MobiDB-lite"/>
    </source>
</evidence>
<dbReference type="EMBL" id="AUZY01009832">
    <property type="protein sequence ID" value="EQD40761.1"/>
    <property type="molecule type" value="Genomic_DNA"/>
</dbReference>
<evidence type="ECO:0000256" key="3">
    <source>
        <dbReference type="ARBA" id="ARBA00023274"/>
    </source>
</evidence>
<keyword evidence="2 5" id="KW-0689">Ribosomal protein</keyword>
<reference evidence="5" key="1">
    <citation type="submission" date="2013-08" db="EMBL/GenBank/DDBJ databases">
        <authorList>
            <person name="Mendez C."/>
            <person name="Richter M."/>
            <person name="Ferrer M."/>
            <person name="Sanchez J."/>
        </authorList>
    </citation>
    <scope>NUCLEOTIDE SEQUENCE</scope>
</reference>
<organism evidence="5">
    <name type="scientific">mine drainage metagenome</name>
    <dbReference type="NCBI Taxonomy" id="410659"/>
    <lineage>
        <taxon>unclassified sequences</taxon>
        <taxon>metagenomes</taxon>
        <taxon>ecological metagenomes</taxon>
    </lineage>
</organism>
<keyword evidence="3" id="KW-0687">Ribonucleoprotein</keyword>
<dbReference type="SUPFAM" id="SSF54189">
    <property type="entry name" value="Ribosomal proteins S24e, L23 and L15e"/>
    <property type="match status" value="1"/>
</dbReference>
<dbReference type="Pfam" id="PF00827">
    <property type="entry name" value="Ribosomal_L15e"/>
    <property type="match status" value="1"/>
</dbReference>
<feature type="non-terminal residue" evidence="5">
    <location>
        <position position="88"/>
    </location>
</feature>
<comment type="similarity">
    <text evidence="1">Belongs to the eukaryotic ribosomal protein eL15 family.</text>
</comment>
<dbReference type="AlphaFoldDB" id="T0YYN5"/>
<name>T0YYN5_9ZZZZ</name>
<feature type="region of interest" description="Disordered" evidence="4">
    <location>
        <begin position="1"/>
        <end position="21"/>
    </location>
</feature>
<dbReference type="GO" id="GO:0022625">
    <property type="term" value="C:cytosolic large ribosomal subunit"/>
    <property type="evidence" value="ECO:0007669"/>
    <property type="project" value="TreeGrafter"/>
</dbReference>
<evidence type="ECO:0000256" key="2">
    <source>
        <dbReference type="ARBA" id="ARBA00022980"/>
    </source>
</evidence>
<dbReference type="InterPro" id="IPR024794">
    <property type="entry name" value="Rbsml_eL15_core_dom_sf"/>
</dbReference>
<sequence length="88" mass="10321">MAMSGSQHSAQTFRRLLKPEGAPQRRELLMAWRRTPAVTRLEHPWRRDRARSLGWRAKPGYLVARVRLRRGGQRKRAIIAGRRPKRKG</sequence>
<protein>
    <submittedName>
        <fullName evidence="5">Ribosomal protein L15e</fullName>
    </submittedName>
</protein>
<dbReference type="PANTHER" id="PTHR11847:SF4">
    <property type="entry name" value="LARGE RIBOSOMAL SUBUNIT PROTEIN EL15"/>
    <property type="match status" value="1"/>
</dbReference>
<dbReference type="PANTHER" id="PTHR11847">
    <property type="entry name" value="RIBOSOMAL PROTEIN L15"/>
    <property type="match status" value="1"/>
</dbReference>
<gene>
    <name evidence="5" type="ORF">B1B_14802</name>
</gene>
<dbReference type="GO" id="GO:0003735">
    <property type="term" value="F:structural constituent of ribosome"/>
    <property type="evidence" value="ECO:0007669"/>
    <property type="project" value="InterPro"/>
</dbReference>